<feature type="transmembrane region" description="Helical" evidence="1">
    <location>
        <begin position="49"/>
        <end position="71"/>
    </location>
</feature>
<dbReference type="PANTHER" id="PTHR32063:SF24">
    <property type="entry name" value="CATION EFFLUX SYSTEM (ACRB_ACRD_ACRF FAMILY)"/>
    <property type="match status" value="1"/>
</dbReference>
<dbReference type="PANTHER" id="PTHR32063">
    <property type="match status" value="1"/>
</dbReference>
<sequence>MAFTVVAALIGALIFSITFVPAAIAIFVKGKVNEKENWLMSKARSVYEPVLFFSLKRPAIIVLVAIGLMAVTSYQLTRLGSEFLPKLDEGDIALHAMRITGTGLEQSIEMQKQLELIIGELDEVERVFSKIGTPEVATDPMPPSVADTILIIKPRSEWANPSKTKEEFIDELRHHIEQVPRNNYEFTQPIEMRFNELIAGVRADVALTISISSNRPAIAP</sequence>
<dbReference type="Pfam" id="PF00873">
    <property type="entry name" value="ACR_tran"/>
    <property type="match status" value="1"/>
</dbReference>
<dbReference type="InterPro" id="IPR001036">
    <property type="entry name" value="Acrflvin-R"/>
</dbReference>
<evidence type="ECO:0000256" key="1">
    <source>
        <dbReference type="SAM" id="Phobius"/>
    </source>
</evidence>
<name>A9CZJ9_9GAMM</name>
<organism evidence="2 3">
    <name type="scientific">Shewanella benthica KT99</name>
    <dbReference type="NCBI Taxonomy" id="314608"/>
    <lineage>
        <taxon>Bacteria</taxon>
        <taxon>Pseudomonadati</taxon>
        <taxon>Pseudomonadota</taxon>
        <taxon>Gammaproteobacteria</taxon>
        <taxon>Alteromonadales</taxon>
        <taxon>Shewanellaceae</taxon>
        <taxon>Shewanella</taxon>
    </lineage>
</organism>
<feature type="transmembrane region" description="Helical" evidence="1">
    <location>
        <begin position="6"/>
        <end position="28"/>
    </location>
</feature>
<dbReference type="Gene3D" id="3.30.70.1440">
    <property type="entry name" value="Multidrug efflux transporter AcrB pore domain"/>
    <property type="match status" value="1"/>
</dbReference>
<gene>
    <name evidence="2" type="ORF">KT99_13129</name>
</gene>
<dbReference type="STRING" id="314608.KT99_13129"/>
<protein>
    <submittedName>
        <fullName evidence="2">Metal efflux system membrane component (Silver efflux pump related) protein</fullName>
    </submittedName>
</protein>
<dbReference type="Proteomes" id="UP000005839">
    <property type="component" value="Unassembled WGS sequence"/>
</dbReference>
<accession>A9CZJ9</accession>
<evidence type="ECO:0000313" key="3">
    <source>
        <dbReference type="Proteomes" id="UP000005839"/>
    </source>
</evidence>
<dbReference type="GO" id="GO:0005886">
    <property type="term" value="C:plasma membrane"/>
    <property type="evidence" value="ECO:0007669"/>
    <property type="project" value="TreeGrafter"/>
</dbReference>
<reference evidence="2 3" key="1">
    <citation type="submission" date="2007-10" db="EMBL/GenBank/DDBJ databases">
        <authorList>
            <person name="Yayanos A."/>
            <person name="Ferriera S."/>
            <person name="Johnson J."/>
            <person name="Kravitz S."/>
            <person name="Halpern A."/>
            <person name="Remington K."/>
            <person name="Beeson K."/>
            <person name="Tran B."/>
            <person name="Rogers Y.-H."/>
            <person name="Friedman R."/>
            <person name="Venter J.C."/>
        </authorList>
    </citation>
    <scope>NUCLEOTIDE SEQUENCE [LARGE SCALE GENOMIC DNA]</scope>
    <source>
        <strain evidence="2 3">KT99</strain>
    </source>
</reference>
<dbReference type="SUPFAM" id="SSF82693">
    <property type="entry name" value="Multidrug efflux transporter AcrB pore domain, PN1, PN2, PC1 and PC2 subdomains"/>
    <property type="match status" value="1"/>
</dbReference>
<dbReference type="AlphaFoldDB" id="A9CZJ9"/>
<dbReference type="Gene3D" id="1.20.1640.10">
    <property type="entry name" value="Multidrug efflux transporter AcrB transmembrane domain"/>
    <property type="match status" value="2"/>
</dbReference>
<dbReference type="EMBL" id="ABIC01000004">
    <property type="protein sequence ID" value="EDQ02314.1"/>
    <property type="molecule type" value="Genomic_DNA"/>
</dbReference>
<proteinExistence type="predicted"/>
<comment type="caution">
    <text evidence="2">The sequence shown here is derived from an EMBL/GenBank/DDBJ whole genome shotgun (WGS) entry which is preliminary data.</text>
</comment>
<evidence type="ECO:0000313" key="2">
    <source>
        <dbReference type="EMBL" id="EDQ02314.1"/>
    </source>
</evidence>
<dbReference type="Gene3D" id="3.30.70.1430">
    <property type="entry name" value="Multidrug efflux transporter AcrB pore domain"/>
    <property type="match status" value="1"/>
</dbReference>
<keyword evidence="3" id="KW-1185">Reference proteome</keyword>
<keyword evidence="1" id="KW-0812">Transmembrane</keyword>
<dbReference type="GO" id="GO:0042910">
    <property type="term" value="F:xenobiotic transmembrane transporter activity"/>
    <property type="evidence" value="ECO:0007669"/>
    <property type="project" value="TreeGrafter"/>
</dbReference>
<keyword evidence="1" id="KW-1133">Transmembrane helix</keyword>
<keyword evidence="1" id="KW-0472">Membrane</keyword>